<keyword evidence="5 7" id="KW-1133">Transmembrane helix</keyword>
<evidence type="ECO:0000256" key="1">
    <source>
        <dbReference type="ARBA" id="ARBA00004651"/>
    </source>
</evidence>
<reference evidence="8" key="1">
    <citation type="submission" date="2017-09" db="EMBL/GenBank/DDBJ databases">
        <title>Complete Genome Sequence of ansamitocin-producing Bacterium Actinosynnema pretiosum X47.</title>
        <authorList>
            <person name="Cao G."/>
            <person name="Zong G."/>
            <person name="Zhong C."/>
            <person name="Fu J."/>
        </authorList>
    </citation>
    <scope>NUCLEOTIDE SEQUENCE [LARGE SCALE GENOMIC DNA]</scope>
    <source>
        <strain evidence="8">X47</strain>
    </source>
</reference>
<dbReference type="RefSeq" id="WP_096492833.1">
    <property type="nucleotide sequence ID" value="NZ_CP023445.1"/>
</dbReference>
<evidence type="ECO:0000256" key="4">
    <source>
        <dbReference type="ARBA" id="ARBA00022692"/>
    </source>
</evidence>
<evidence type="ECO:0000313" key="8">
    <source>
        <dbReference type="EMBL" id="ATE53905.1"/>
    </source>
</evidence>
<dbReference type="PANTHER" id="PTHR30065:SF1">
    <property type="entry name" value="SURFACE PRESENTATION OF ANTIGENS PROTEIN SPAR"/>
    <property type="match status" value="1"/>
</dbReference>
<protein>
    <submittedName>
        <fullName evidence="8">Flagellar biosynthetic protein FliR</fullName>
    </submittedName>
</protein>
<dbReference type="Proteomes" id="UP000218505">
    <property type="component" value="Chromosome"/>
</dbReference>
<keyword evidence="9" id="KW-1185">Reference proteome</keyword>
<keyword evidence="3" id="KW-1003">Cell membrane</keyword>
<dbReference type="EMBL" id="CP023445">
    <property type="protein sequence ID" value="ATE53905.1"/>
    <property type="molecule type" value="Genomic_DNA"/>
</dbReference>
<dbReference type="GO" id="GO:0006605">
    <property type="term" value="P:protein targeting"/>
    <property type="evidence" value="ECO:0007669"/>
    <property type="project" value="InterPro"/>
</dbReference>
<comment type="subcellular location">
    <subcellularLocation>
        <location evidence="1">Cell membrane</location>
        <topology evidence="1">Multi-pass membrane protein</topology>
    </subcellularLocation>
</comment>
<sequence>MNLDIGVNVLVALLLAATRSAAWLMVCPPFNGKAIPMTVKGMLAVGLALPVVPRLSAGSVPSLDTWSLVIAAGEQVVVGAGLGFLTAVIFAGVQAAGDLLDVFGGFSLAFAFDPMSFSGNNAVLGRFYGLLATTLLFVTGSHQVIIRGFTLSYDAIPLDGGLSLGRLGTLLTTGLGQLLLSAAQIAGPLIVVLFCADVGLGLLNRIAPALNPFQIGFPAKIGLTLVLIGLTMPMLPMSVENIAKHAASAVMEAIGR</sequence>
<dbReference type="PANTHER" id="PTHR30065">
    <property type="entry name" value="FLAGELLAR BIOSYNTHETIC PROTEIN FLIR"/>
    <property type="match status" value="1"/>
</dbReference>
<accession>A0A290Z4L9</accession>
<keyword evidence="4 7" id="KW-0812">Transmembrane</keyword>
<organism evidence="8 9">
    <name type="scientific">Actinosynnema pretiosum</name>
    <dbReference type="NCBI Taxonomy" id="42197"/>
    <lineage>
        <taxon>Bacteria</taxon>
        <taxon>Bacillati</taxon>
        <taxon>Actinomycetota</taxon>
        <taxon>Actinomycetes</taxon>
        <taxon>Pseudonocardiales</taxon>
        <taxon>Pseudonocardiaceae</taxon>
        <taxon>Actinosynnema</taxon>
    </lineage>
</organism>
<comment type="similarity">
    <text evidence="2">Belongs to the FliR/MopE/SpaR family.</text>
</comment>
<feature type="transmembrane region" description="Helical" evidence="7">
    <location>
        <begin position="127"/>
        <end position="146"/>
    </location>
</feature>
<dbReference type="PRINTS" id="PR00953">
    <property type="entry name" value="TYPE3IMRPROT"/>
</dbReference>
<evidence type="ECO:0000256" key="3">
    <source>
        <dbReference type="ARBA" id="ARBA00022475"/>
    </source>
</evidence>
<evidence type="ECO:0000256" key="7">
    <source>
        <dbReference type="SAM" id="Phobius"/>
    </source>
</evidence>
<keyword evidence="8" id="KW-0969">Cilium</keyword>
<dbReference type="AlphaFoldDB" id="A0A290Z4L9"/>
<proteinExistence type="inferred from homology"/>
<name>A0A290Z4L9_9PSEU</name>
<feature type="transmembrane region" description="Helical" evidence="7">
    <location>
        <begin position="215"/>
        <end position="235"/>
    </location>
</feature>
<dbReference type="Pfam" id="PF01311">
    <property type="entry name" value="Bac_export_1"/>
    <property type="match status" value="1"/>
</dbReference>
<feature type="transmembrane region" description="Helical" evidence="7">
    <location>
        <begin position="37"/>
        <end position="56"/>
    </location>
</feature>
<evidence type="ECO:0000256" key="2">
    <source>
        <dbReference type="ARBA" id="ARBA00009772"/>
    </source>
</evidence>
<feature type="transmembrane region" description="Helical" evidence="7">
    <location>
        <begin position="68"/>
        <end position="93"/>
    </location>
</feature>
<evidence type="ECO:0000256" key="6">
    <source>
        <dbReference type="ARBA" id="ARBA00023136"/>
    </source>
</evidence>
<dbReference type="GO" id="GO:0005886">
    <property type="term" value="C:plasma membrane"/>
    <property type="evidence" value="ECO:0007669"/>
    <property type="project" value="UniProtKB-SubCell"/>
</dbReference>
<evidence type="ECO:0000313" key="9">
    <source>
        <dbReference type="Proteomes" id="UP000218505"/>
    </source>
</evidence>
<keyword evidence="8" id="KW-0966">Cell projection</keyword>
<dbReference type="InterPro" id="IPR002010">
    <property type="entry name" value="T3SS_IM_R"/>
</dbReference>
<gene>
    <name evidence="8" type="ORF">CNX65_11865</name>
</gene>
<feature type="transmembrane region" description="Helical" evidence="7">
    <location>
        <begin position="178"/>
        <end position="203"/>
    </location>
</feature>
<evidence type="ECO:0000256" key="5">
    <source>
        <dbReference type="ARBA" id="ARBA00022989"/>
    </source>
</evidence>
<keyword evidence="8" id="KW-0282">Flagellum</keyword>
<keyword evidence="6 7" id="KW-0472">Membrane</keyword>
<dbReference type="KEGG" id="apre:CNX65_11865"/>